<name>A0AA88H378_ARTSF</name>
<dbReference type="AlphaFoldDB" id="A0AA88H378"/>
<feature type="region of interest" description="Disordered" evidence="1">
    <location>
        <begin position="137"/>
        <end position="170"/>
    </location>
</feature>
<feature type="region of interest" description="Disordered" evidence="1">
    <location>
        <begin position="1"/>
        <end position="21"/>
    </location>
</feature>
<dbReference type="Proteomes" id="UP001187531">
    <property type="component" value="Unassembled WGS sequence"/>
</dbReference>
<accession>A0AA88H378</accession>
<organism evidence="2 3">
    <name type="scientific">Artemia franciscana</name>
    <name type="common">Brine shrimp</name>
    <name type="synonym">Artemia sanfranciscana</name>
    <dbReference type="NCBI Taxonomy" id="6661"/>
    <lineage>
        <taxon>Eukaryota</taxon>
        <taxon>Metazoa</taxon>
        <taxon>Ecdysozoa</taxon>
        <taxon>Arthropoda</taxon>
        <taxon>Crustacea</taxon>
        <taxon>Branchiopoda</taxon>
        <taxon>Anostraca</taxon>
        <taxon>Artemiidae</taxon>
        <taxon>Artemia</taxon>
    </lineage>
</organism>
<proteinExistence type="predicted"/>
<comment type="caution">
    <text evidence="2">The sequence shown here is derived from an EMBL/GenBank/DDBJ whole genome shotgun (WGS) entry which is preliminary data.</text>
</comment>
<protein>
    <submittedName>
        <fullName evidence="2">Uncharacterized protein</fullName>
    </submittedName>
</protein>
<evidence type="ECO:0000313" key="2">
    <source>
        <dbReference type="EMBL" id="KAK2702424.1"/>
    </source>
</evidence>
<gene>
    <name evidence="2" type="ORF">QYM36_018966</name>
</gene>
<sequence length="210" mass="23955">MPLEKINNPDDDVLNPERRKNRNSSFENYSLSVPVLGEYISARLCDDPSANAFSSVHLSVPVMGECISARLCDDPSERASNFVRPTKMHYEEISIPDDDDAIQKRRKTPNNFKPSVPVIDPAKDECASTRLCDKPSANASNFVHQEPLEEINSRDDDAANPERRRTRNLSFENSSHKFQTWVNVFPPDYVMIQVQRLLILYSQEKGVMKK</sequence>
<reference evidence="2" key="1">
    <citation type="submission" date="2023-07" db="EMBL/GenBank/DDBJ databases">
        <title>Chromosome-level genome assembly of Artemia franciscana.</title>
        <authorList>
            <person name="Jo E."/>
        </authorList>
    </citation>
    <scope>NUCLEOTIDE SEQUENCE</scope>
    <source>
        <tissue evidence="2">Whole body</tissue>
    </source>
</reference>
<feature type="compositionally biased region" description="Basic and acidic residues" evidence="1">
    <location>
        <begin position="151"/>
        <end position="163"/>
    </location>
</feature>
<evidence type="ECO:0000313" key="3">
    <source>
        <dbReference type="Proteomes" id="UP001187531"/>
    </source>
</evidence>
<evidence type="ECO:0000256" key="1">
    <source>
        <dbReference type="SAM" id="MobiDB-lite"/>
    </source>
</evidence>
<keyword evidence="3" id="KW-1185">Reference proteome</keyword>
<dbReference type="EMBL" id="JAVRJZ010000371">
    <property type="protein sequence ID" value="KAK2702424.1"/>
    <property type="molecule type" value="Genomic_DNA"/>
</dbReference>